<name>A0A2K1IB90_PHYPA</name>
<dbReference type="InParanoid" id="A0A2K1IB90"/>
<keyword evidence="1" id="KW-0689">Ribosomal protein</keyword>
<evidence type="ECO:0000313" key="2">
    <source>
        <dbReference type="EMBL" id="PNR26550.1"/>
    </source>
</evidence>
<dbReference type="Gene3D" id="3.30.1330.30">
    <property type="match status" value="1"/>
</dbReference>
<reference evidence="2 4" key="2">
    <citation type="journal article" date="2018" name="Plant J.">
        <title>The Physcomitrella patens chromosome-scale assembly reveals moss genome structure and evolution.</title>
        <authorList>
            <person name="Lang D."/>
            <person name="Ullrich K.K."/>
            <person name="Murat F."/>
            <person name="Fuchs J."/>
            <person name="Jenkins J."/>
            <person name="Haas F.B."/>
            <person name="Piednoel M."/>
            <person name="Gundlach H."/>
            <person name="Van Bel M."/>
            <person name="Meyberg R."/>
            <person name="Vives C."/>
            <person name="Morata J."/>
            <person name="Symeonidi A."/>
            <person name="Hiss M."/>
            <person name="Muchero W."/>
            <person name="Kamisugi Y."/>
            <person name="Saleh O."/>
            <person name="Blanc G."/>
            <person name="Decker E.L."/>
            <person name="van Gessel N."/>
            <person name="Grimwood J."/>
            <person name="Hayes R.D."/>
            <person name="Graham S.W."/>
            <person name="Gunter L.E."/>
            <person name="McDaniel S.F."/>
            <person name="Hoernstein S.N.W."/>
            <person name="Larsson A."/>
            <person name="Li F.W."/>
            <person name="Perroud P.F."/>
            <person name="Phillips J."/>
            <person name="Ranjan P."/>
            <person name="Rokshar D.S."/>
            <person name="Rothfels C.J."/>
            <person name="Schneider L."/>
            <person name="Shu S."/>
            <person name="Stevenson D.W."/>
            <person name="Thummler F."/>
            <person name="Tillich M."/>
            <person name="Villarreal Aguilar J.C."/>
            <person name="Widiez T."/>
            <person name="Wong G.K."/>
            <person name="Wymore A."/>
            <person name="Zhang Y."/>
            <person name="Zimmer A.D."/>
            <person name="Quatrano R.S."/>
            <person name="Mayer K.F.X."/>
            <person name="Goodstein D."/>
            <person name="Casacuberta J.M."/>
            <person name="Vandepoele K."/>
            <person name="Reski R."/>
            <person name="Cuming A.C."/>
            <person name="Tuskan G.A."/>
            <person name="Maumus F."/>
            <person name="Salse J."/>
            <person name="Schmutz J."/>
            <person name="Rensing S.A."/>
        </authorList>
    </citation>
    <scope>NUCLEOTIDE SEQUENCE [LARGE SCALE GENOMIC DNA]</scope>
    <source>
        <strain evidence="3 4">cv. Gransden 2004</strain>
    </source>
</reference>
<dbReference type="GO" id="GO:0022625">
    <property type="term" value="C:cytosolic large ribosomal subunit"/>
    <property type="evidence" value="ECO:0007669"/>
    <property type="project" value="UniProtKB-UniRule"/>
</dbReference>
<dbReference type="EMBL" id="ABEU02000026">
    <property type="protein sequence ID" value="PNR26550.1"/>
    <property type="molecule type" value="Genomic_DNA"/>
</dbReference>
<dbReference type="PaxDb" id="3218-PP1S149_33V6.1"/>
<dbReference type="PRINTS" id="PR00882">
    <property type="entry name" value="RIBOSOMALL7A"/>
</dbReference>
<reference evidence="2 4" key="1">
    <citation type="journal article" date="2008" name="Science">
        <title>The Physcomitrella genome reveals evolutionary insights into the conquest of land by plants.</title>
        <authorList>
            <person name="Rensing S."/>
            <person name="Lang D."/>
            <person name="Zimmer A."/>
            <person name="Terry A."/>
            <person name="Salamov A."/>
            <person name="Shapiro H."/>
            <person name="Nishiyama T."/>
            <person name="Perroud P.-F."/>
            <person name="Lindquist E."/>
            <person name="Kamisugi Y."/>
            <person name="Tanahashi T."/>
            <person name="Sakakibara K."/>
            <person name="Fujita T."/>
            <person name="Oishi K."/>
            <person name="Shin-I T."/>
            <person name="Kuroki Y."/>
            <person name="Toyoda A."/>
            <person name="Suzuki Y."/>
            <person name="Hashimoto A."/>
            <person name="Yamaguchi K."/>
            <person name="Sugano A."/>
            <person name="Kohara Y."/>
            <person name="Fujiyama A."/>
            <person name="Anterola A."/>
            <person name="Aoki S."/>
            <person name="Ashton N."/>
            <person name="Barbazuk W.B."/>
            <person name="Barker E."/>
            <person name="Bennetzen J."/>
            <person name="Bezanilla M."/>
            <person name="Blankenship R."/>
            <person name="Cho S.H."/>
            <person name="Dutcher S."/>
            <person name="Estelle M."/>
            <person name="Fawcett J.A."/>
            <person name="Gundlach H."/>
            <person name="Hanada K."/>
            <person name="Heyl A."/>
            <person name="Hicks K.A."/>
            <person name="Hugh J."/>
            <person name="Lohr M."/>
            <person name="Mayer K."/>
            <person name="Melkozernov A."/>
            <person name="Murata T."/>
            <person name="Nelson D."/>
            <person name="Pils B."/>
            <person name="Prigge M."/>
            <person name="Reiss B."/>
            <person name="Renner T."/>
            <person name="Rombauts S."/>
            <person name="Rushton P."/>
            <person name="Sanderfoot A."/>
            <person name="Schween G."/>
            <person name="Shiu S.-H."/>
            <person name="Stueber K."/>
            <person name="Theodoulou F.L."/>
            <person name="Tu H."/>
            <person name="Van de Peer Y."/>
            <person name="Verrier P.J."/>
            <person name="Waters E."/>
            <person name="Wood A."/>
            <person name="Yang L."/>
            <person name="Cove D."/>
            <person name="Cuming A."/>
            <person name="Hasebe M."/>
            <person name="Lucas S."/>
            <person name="Mishler D.B."/>
            <person name="Reski R."/>
            <person name="Grigoriev I."/>
            <person name="Quatrano R.S."/>
            <person name="Boore J.L."/>
        </authorList>
    </citation>
    <scope>NUCLEOTIDE SEQUENCE [LARGE SCALE GENOMIC DNA]</scope>
    <source>
        <strain evidence="3 4">cv. Gransden 2004</strain>
    </source>
</reference>
<evidence type="ECO:0000313" key="4">
    <source>
        <dbReference type="Proteomes" id="UP000006727"/>
    </source>
</evidence>
<dbReference type="EnsemblPlants" id="Pp3c26_350V3.1">
    <property type="protein sequence ID" value="Pp3c26_350V3.1"/>
    <property type="gene ID" value="Pp3c26_350"/>
</dbReference>
<dbReference type="GO" id="GO:0003723">
    <property type="term" value="F:RNA binding"/>
    <property type="evidence" value="ECO:0007669"/>
    <property type="project" value="UniProtKB-UniRule"/>
</dbReference>
<dbReference type="Proteomes" id="UP000006727">
    <property type="component" value="Chromosome 26"/>
</dbReference>
<evidence type="ECO:0000313" key="3">
    <source>
        <dbReference type="EnsemblPlants" id="Pp3c26_350V3.1"/>
    </source>
</evidence>
<accession>A0A2K1IB90</accession>
<dbReference type="InterPro" id="IPR001921">
    <property type="entry name" value="Ribosomal_eL8_euk"/>
</dbReference>
<comment type="function">
    <text evidence="1">Component of the ribosome.</text>
</comment>
<keyword evidence="4" id="KW-1185">Reference proteome</keyword>
<keyword evidence="1" id="KW-0687">Ribonucleoprotein</keyword>
<dbReference type="STRING" id="3218.A0A2K1IB90"/>
<dbReference type="InterPro" id="IPR029064">
    <property type="entry name" value="Ribosomal_eL30-like_sf"/>
</dbReference>
<dbReference type="AlphaFoldDB" id="A0A2K1IB90"/>
<protein>
    <recommendedName>
        <fullName evidence="1">60S ribosomal protein L7a</fullName>
    </recommendedName>
</protein>
<gene>
    <name evidence="2" type="ORF">PHYPA_030030</name>
</gene>
<sequence length="112" mass="13549">MIAFSAPQLPRFSPQYFNYRTLKRRNLENPAAAFVVQKKHANSDKDCQSSFREMSAVIWFWRALPPQRDILQFMKWPNYVYIQRLRRVLNQRLKGPPALNQFHYDGRREPRH</sequence>
<reference evidence="3" key="3">
    <citation type="submission" date="2020-12" db="UniProtKB">
        <authorList>
            <consortium name="EnsemblPlants"/>
        </authorList>
    </citation>
    <scope>IDENTIFICATION</scope>
</reference>
<dbReference type="Gramene" id="Pp3c26_350V3.1">
    <property type="protein sequence ID" value="Pp3c26_350V3.1"/>
    <property type="gene ID" value="Pp3c26_350"/>
</dbReference>
<organism evidence="2">
    <name type="scientific">Physcomitrium patens</name>
    <name type="common">Spreading-leaved earth moss</name>
    <name type="synonym">Physcomitrella patens</name>
    <dbReference type="NCBI Taxonomy" id="3218"/>
    <lineage>
        <taxon>Eukaryota</taxon>
        <taxon>Viridiplantae</taxon>
        <taxon>Streptophyta</taxon>
        <taxon>Embryophyta</taxon>
        <taxon>Bryophyta</taxon>
        <taxon>Bryophytina</taxon>
        <taxon>Bryopsida</taxon>
        <taxon>Funariidae</taxon>
        <taxon>Funariales</taxon>
        <taxon>Funariaceae</taxon>
        <taxon>Physcomitrium</taxon>
    </lineage>
</organism>
<comment type="similarity">
    <text evidence="1">Belongs to the eukaryotic ribosomal protein eL8 family.</text>
</comment>
<proteinExistence type="inferred from homology"/>
<evidence type="ECO:0000256" key="1">
    <source>
        <dbReference type="RuleBase" id="RU367042"/>
    </source>
</evidence>